<dbReference type="SUPFAM" id="SSF47661">
    <property type="entry name" value="t-snare proteins"/>
    <property type="match status" value="1"/>
</dbReference>
<dbReference type="InterPro" id="IPR015260">
    <property type="entry name" value="Syntaxin-6/10/61_N"/>
</dbReference>
<dbReference type="EMBL" id="CM035420">
    <property type="protein sequence ID" value="KAH7404688.1"/>
    <property type="molecule type" value="Genomic_DNA"/>
</dbReference>
<dbReference type="Gene3D" id="1.20.5.110">
    <property type="match status" value="1"/>
</dbReference>
<keyword evidence="4" id="KW-0653">Protein transport</keyword>
<evidence type="ECO:0000256" key="8">
    <source>
        <dbReference type="ARBA" id="ARBA00037801"/>
    </source>
</evidence>
<sequence length="252" mass="28483">MMSARDSGDRIRHENLTAAQDPFYLVKEEIQGLVDSVQKNFKDWEQLSATLESPQAAKDIIAECDSIEWQVDELDKAIAVAERDPARYGLDNAEISQRKRWTLSTRNQISTIKKAVQVSQSNGATIQVEMMRMPMNHSAQKMGLASSHDEDFYVTESDRQALLMKEQDHDLDELSATVERLGDVGLTIHDELISQDLIINDLGREMDNTSNRLDFVQKKVAHVIKRAGAKGQIMMIIFLVILLLVLILLVFS</sequence>
<comment type="caution">
    <text evidence="11">The sequence shown here is derived from an EMBL/GenBank/DDBJ whole genome shotgun (WGS) entry which is preliminary data.</text>
</comment>
<dbReference type="OrthoDB" id="546861at2759"/>
<dbReference type="SUPFAM" id="SSF58038">
    <property type="entry name" value="SNARE fusion complex"/>
    <property type="match status" value="1"/>
</dbReference>
<dbReference type="GO" id="GO:0048193">
    <property type="term" value="P:Golgi vesicle transport"/>
    <property type="evidence" value="ECO:0007669"/>
    <property type="project" value="InterPro"/>
</dbReference>
<dbReference type="SMART" id="SM00397">
    <property type="entry name" value="t_SNARE"/>
    <property type="match status" value="1"/>
</dbReference>
<evidence type="ECO:0000256" key="6">
    <source>
        <dbReference type="ARBA" id="ARBA00023034"/>
    </source>
</evidence>
<protein>
    <recommendedName>
        <fullName evidence="10">t-SNARE coiled-coil homology domain-containing protein</fullName>
    </recommendedName>
</protein>
<accession>A0A8T2T687</accession>
<feature type="domain" description="T-SNARE coiled-coil homology" evidence="10">
    <location>
        <begin position="161"/>
        <end position="223"/>
    </location>
</feature>
<gene>
    <name evidence="11" type="ORF">KP509_15G038400</name>
</gene>
<evidence type="ECO:0000256" key="1">
    <source>
        <dbReference type="ARBA" id="ARBA00009063"/>
    </source>
</evidence>
<evidence type="ECO:0000256" key="4">
    <source>
        <dbReference type="ARBA" id="ARBA00022927"/>
    </source>
</evidence>
<dbReference type="GO" id="GO:0016020">
    <property type="term" value="C:membrane"/>
    <property type="evidence" value="ECO:0007669"/>
    <property type="project" value="InterPro"/>
</dbReference>
<evidence type="ECO:0000259" key="10">
    <source>
        <dbReference type="PROSITE" id="PS50192"/>
    </source>
</evidence>
<dbReference type="CDD" id="cd15841">
    <property type="entry name" value="SNARE_Qc"/>
    <property type="match status" value="1"/>
</dbReference>
<dbReference type="InterPro" id="IPR000727">
    <property type="entry name" value="T_SNARE_dom"/>
</dbReference>
<proteinExistence type="inferred from homology"/>
<evidence type="ECO:0000256" key="3">
    <source>
        <dbReference type="ARBA" id="ARBA00022692"/>
    </source>
</evidence>
<evidence type="ECO:0000256" key="5">
    <source>
        <dbReference type="ARBA" id="ARBA00022989"/>
    </source>
</evidence>
<dbReference type="InterPro" id="IPR010989">
    <property type="entry name" value="SNARE"/>
</dbReference>
<name>A0A8T2T687_CERRI</name>
<reference evidence="11" key="1">
    <citation type="submission" date="2021-08" db="EMBL/GenBank/DDBJ databases">
        <title>WGS assembly of Ceratopteris richardii.</title>
        <authorList>
            <person name="Marchant D.B."/>
            <person name="Chen G."/>
            <person name="Jenkins J."/>
            <person name="Shu S."/>
            <person name="Leebens-Mack J."/>
            <person name="Grimwood J."/>
            <person name="Schmutz J."/>
            <person name="Soltis P."/>
            <person name="Soltis D."/>
            <person name="Chen Z.-H."/>
        </authorList>
    </citation>
    <scope>NUCLEOTIDE SEQUENCE</scope>
    <source>
        <strain evidence="11">Whitten #5841</strain>
        <tissue evidence="11">Leaf</tissue>
    </source>
</reference>
<keyword evidence="6" id="KW-0333">Golgi apparatus</keyword>
<dbReference type="GO" id="GO:0015031">
    <property type="term" value="P:protein transport"/>
    <property type="evidence" value="ECO:0007669"/>
    <property type="project" value="UniProtKB-KW"/>
</dbReference>
<keyword evidence="7 9" id="KW-0472">Membrane</keyword>
<keyword evidence="12" id="KW-1185">Reference proteome</keyword>
<keyword evidence="3 9" id="KW-0812">Transmembrane</keyword>
<dbReference type="EMBL" id="CM035420">
    <property type="protein sequence ID" value="KAH7404689.1"/>
    <property type="molecule type" value="Genomic_DNA"/>
</dbReference>
<dbReference type="Gene3D" id="1.20.58.90">
    <property type="match status" value="1"/>
</dbReference>
<organism evidence="11 12">
    <name type="scientific">Ceratopteris richardii</name>
    <name type="common">Triangle waterfern</name>
    <dbReference type="NCBI Taxonomy" id="49495"/>
    <lineage>
        <taxon>Eukaryota</taxon>
        <taxon>Viridiplantae</taxon>
        <taxon>Streptophyta</taxon>
        <taxon>Embryophyta</taxon>
        <taxon>Tracheophyta</taxon>
        <taxon>Polypodiopsida</taxon>
        <taxon>Polypodiidae</taxon>
        <taxon>Polypodiales</taxon>
        <taxon>Pteridineae</taxon>
        <taxon>Pteridaceae</taxon>
        <taxon>Parkerioideae</taxon>
        <taxon>Ceratopteris</taxon>
    </lineage>
</organism>
<dbReference type="FunFam" id="1.20.58.90:FF:000004">
    <property type="entry name" value="Syntaxin 10"/>
    <property type="match status" value="1"/>
</dbReference>
<dbReference type="OMA" id="ERASDCC"/>
<dbReference type="GO" id="GO:0005794">
    <property type="term" value="C:Golgi apparatus"/>
    <property type="evidence" value="ECO:0007669"/>
    <property type="project" value="UniProtKB-SubCell"/>
</dbReference>
<keyword evidence="2" id="KW-0813">Transport</keyword>
<feature type="transmembrane region" description="Helical" evidence="9">
    <location>
        <begin position="233"/>
        <end position="251"/>
    </location>
</feature>
<evidence type="ECO:0000256" key="7">
    <source>
        <dbReference type="ARBA" id="ARBA00023136"/>
    </source>
</evidence>
<evidence type="ECO:0000313" key="11">
    <source>
        <dbReference type="EMBL" id="KAH7404690.1"/>
    </source>
</evidence>
<dbReference type="CDD" id="cd21445">
    <property type="entry name" value="SNARE_NTD_AtSYP61-like"/>
    <property type="match status" value="1"/>
</dbReference>
<keyword evidence="5 9" id="KW-1133">Transmembrane helix</keyword>
<comment type="similarity">
    <text evidence="1">Belongs to the syntaxin family.</text>
</comment>
<dbReference type="EMBL" id="CM035420">
    <property type="protein sequence ID" value="KAH7404690.1"/>
    <property type="molecule type" value="Genomic_DNA"/>
</dbReference>
<dbReference type="Pfam" id="PF05739">
    <property type="entry name" value="SNARE"/>
    <property type="match status" value="1"/>
</dbReference>
<dbReference type="Pfam" id="PF09177">
    <property type="entry name" value="STX6_10_61_N"/>
    <property type="match status" value="1"/>
</dbReference>
<evidence type="ECO:0000313" key="12">
    <source>
        <dbReference type="Proteomes" id="UP000825935"/>
    </source>
</evidence>
<dbReference type="Proteomes" id="UP000825935">
    <property type="component" value="Chromosome 15"/>
</dbReference>
<evidence type="ECO:0000256" key="2">
    <source>
        <dbReference type="ARBA" id="ARBA00022448"/>
    </source>
</evidence>
<dbReference type="PROSITE" id="PS50192">
    <property type="entry name" value="T_SNARE"/>
    <property type="match status" value="1"/>
</dbReference>
<dbReference type="PANTHER" id="PTHR12791">
    <property type="entry name" value="GOLGI SNARE BET1-RELATED"/>
    <property type="match status" value="1"/>
</dbReference>
<dbReference type="FunFam" id="1.20.5.110:FF:000034">
    <property type="entry name" value="syntaxin-61 isoform X1"/>
    <property type="match status" value="1"/>
</dbReference>
<comment type="subcellular location">
    <subcellularLocation>
        <location evidence="8">Golgi apparatus</location>
        <location evidence="8">trans-Golgi network membrane</location>
        <topology evidence="8">Single-pass type IV membrane protein</topology>
    </subcellularLocation>
</comment>
<dbReference type="AlphaFoldDB" id="A0A8T2T687"/>
<evidence type="ECO:0000256" key="9">
    <source>
        <dbReference type="SAM" id="Phobius"/>
    </source>
</evidence>